<dbReference type="EMBL" id="JAAIKD010000005">
    <property type="protein sequence ID" value="NEV94424.1"/>
    <property type="molecule type" value="Genomic_DNA"/>
</dbReference>
<dbReference type="SUPFAM" id="SSF52540">
    <property type="entry name" value="P-loop containing nucleoside triphosphate hydrolases"/>
    <property type="match status" value="1"/>
</dbReference>
<keyword evidence="10 20" id="KW-0418">Kinase</keyword>
<evidence type="ECO:0000256" key="14">
    <source>
        <dbReference type="ARBA" id="ARBA00023137"/>
    </source>
</evidence>
<dbReference type="Gene3D" id="3.40.50.300">
    <property type="entry name" value="P-loop containing nucleotide triphosphate hydrolases"/>
    <property type="match status" value="1"/>
</dbReference>
<keyword evidence="6" id="KW-0997">Cell inner membrane</keyword>
<comment type="similarity">
    <text evidence="3">Belongs to the etk/wzc family.</text>
</comment>
<dbReference type="Proteomes" id="UP000478505">
    <property type="component" value="Unassembled WGS sequence"/>
</dbReference>
<dbReference type="InterPro" id="IPR005702">
    <property type="entry name" value="Wzc-like_C"/>
</dbReference>
<feature type="domain" description="Polysaccharide chain length determinant N-terminal" evidence="17">
    <location>
        <begin position="19"/>
        <end position="110"/>
    </location>
</feature>
<dbReference type="InterPro" id="IPR032807">
    <property type="entry name" value="GNVR"/>
</dbReference>
<evidence type="ECO:0000256" key="15">
    <source>
        <dbReference type="ARBA" id="ARBA00051245"/>
    </source>
</evidence>
<reference evidence="20 21" key="1">
    <citation type="submission" date="2020-02" db="EMBL/GenBank/DDBJ databases">
        <title>Flavobacteriaceae Psychroflexus bacterium YR1-1, complete genome.</title>
        <authorList>
            <person name="Li Y."/>
            <person name="Wu S."/>
        </authorList>
    </citation>
    <scope>NUCLEOTIDE SEQUENCE [LARGE SCALE GENOMIC DNA]</scope>
    <source>
        <strain evidence="20 21">YR1-1</strain>
    </source>
</reference>
<dbReference type="NCBIfam" id="TIGR01007">
    <property type="entry name" value="eps_fam"/>
    <property type="match status" value="1"/>
</dbReference>
<evidence type="ECO:0000256" key="9">
    <source>
        <dbReference type="ARBA" id="ARBA00022741"/>
    </source>
</evidence>
<dbReference type="GO" id="GO:0042802">
    <property type="term" value="F:identical protein binding"/>
    <property type="evidence" value="ECO:0007669"/>
    <property type="project" value="UniProtKB-ARBA"/>
</dbReference>
<evidence type="ECO:0000256" key="1">
    <source>
        <dbReference type="ARBA" id="ARBA00004429"/>
    </source>
</evidence>
<keyword evidence="14" id="KW-0829">Tyrosine-protein kinase</keyword>
<keyword evidence="11" id="KW-0067">ATP-binding</keyword>
<dbReference type="Pfam" id="PF13614">
    <property type="entry name" value="AAA_31"/>
    <property type="match status" value="1"/>
</dbReference>
<organism evidence="20 21">
    <name type="scientific">Psychroflexus aurantiacus</name>
    <dbReference type="NCBI Taxonomy" id="2709310"/>
    <lineage>
        <taxon>Bacteria</taxon>
        <taxon>Pseudomonadati</taxon>
        <taxon>Bacteroidota</taxon>
        <taxon>Flavobacteriia</taxon>
        <taxon>Flavobacteriales</taxon>
        <taxon>Flavobacteriaceae</taxon>
        <taxon>Psychroflexus</taxon>
    </lineage>
</organism>
<comment type="catalytic activity">
    <reaction evidence="15">
        <text>L-tyrosyl-[protein] + ATP = O-phospho-L-tyrosyl-[protein] + ADP + H(+)</text>
        <dbReference type="Rhea" id="RHEA:10596"/>
        <dbReference type="Rhea" id="RHEA-COMP:10136"/>
        <dbReference type="Rhea" id="RHEA-COMP:20101"/>
        <dbReference type="ChEBI" id="CHEBI:15378"/>
        <dbReference type="ChEBI" id="CHEBI:30616"/>
        <dbReference type="ChEBI" id="CHEBI:46858"/>
        <dbReference type="ChEBI" id="CHEBI:61978"/>
        <dbReference type="ChEBI" id="CHEBI:456216"/>
        <dbReference type="EC" id="2.7.10.2"/>
    </reaction>
</comment>
<evidence type="ECO:0000256" key="13">
    <source>
        <dbReference type="ARBA" id="ARBA00023136"/>
    </source>
</evidence>
<dbReference type="Pfam" id="PF02706">
    <property type="entry name" value="Wzz"/>
    <property type="match status" value="1"/>
</dbReference>
<dbReference type="InterPro" id="IPR025669">
    <property type="entry name" value="AAA_dom"/>
</dbReference>
<keyword evidence="12 16" id="KW-1133">Transmembrane helix</keyword>
<evidence type="ECO:0000256" key="4">
    <source>
        <dbReference type="ARBA" id="ARBA00011903"/>
    </source>
</evidence>
<comment type="similarity">
    <text evidence="2">Belongs to the CpsD/CapB family.</text>
</comment>
<keyword evidence="5" id="KW-1003">Cell membrane</keyword>
<dbReference type="FunFam" id="3.40.50.300:FF:000527">
    <property type="entry name" value="Tyrosine-protein kinase etk"/>
    <property type="match status" value="1"/>
</dbReference>
<dbReference type="CDD" id="cd05387">
    <property type="entry name" value="BY-kinase"/>
    <property type="match status" value="1"/>
</dbReference>
<dbReference type="PANTHER" id="PTHR32309:SF13">
    <property type="entry name" value="FERRIC ENTEROBACTIN TRANSPORT PROTEIN FEPE"/>
    <property type="match status" value="1"/>
</dbReference>
<dbReference type="InterPro" id="IPR003856">
    <property type="entry name" value="LPS_length_determ_N"/>
</dbReference>
<dbReference type="InterPro" id="IPR027417">
    <property type="entry name" value="P-loop_NTPase"/>
</dbReference>
<protein>
    <recommendedName>
        <fullName evidence="4">non-specific protein-tyrosine kinase</fullName>
        <ecNumber evidence="4">2.7.10.2</ecNumber>
    </recommendedName>
</protein>
<keyword evidence="21" id="KW-1185">Reference proteome</keyword>
<dbReference type="EC" id="2.7.10.2" evidence="4"/>
<evidence type="ECO:0000256" key="5">
    <source>
        <dbReference type="ARBA" id="ARBA00022475"/>
    </source>
</evidence>
<feature type="transmembrane region" description="Helical" evidence="16">
    <location>
        <begin position="501"/>
        <end position="524"/>
    </location>
</feature>
<evidence type="ECO:0000256" key="3">
    <source>
        <dbReference type="ARBA" id="ARBA00008883"/>
    </source>
</evidence>
<accession>A0A6B3RA37</accession>
<keyword evidence="13 16" id="KW-0472">Membrane</keyword>
<dbReference type="PANTHER" id="PTHR32309">
    <property type="entry name" value="TYROSINE-PROTEIN KINASE"/>
    <property type="match status" value="1"/>
</dbReference>
<sequence>MENPNTTHINSTQEDNTEDLKKIVLQYLKYWPWFLVCIVISVAVAFIYLRYTSNVYQTNAQIKVLKEQSGLDLTGLEGAAPLLDMSKVNLENEKEILNSRRLAKKVVENLELSKRYFLSGNFKSSELWGDERPFTISWIDKEFVPESDSIASYAIEFESLSEFEIRNKETEVSKKYTVGEPMLIDGYPMMLNFNPRFEGDITQLAGNEYAFSYVSTPKAVTSLTKQLTVEPLGDRSEILDVSIQGQNESKNEAILNSLIEQFNSDGVEDNRLIAKSTEEFVIKRLNYLVDELDTVESGLANFKSKNDLVEIENNAEVLFTKSTQAELRVYEISTQLSLTKNFKEELLEQEEYDLLPARIGIDNDNINSFTETYNDKILERERLLISSTNENPALIELNKIIKQLRNNILNTINNYIKSLEISLSEVKRREQEFDINIGQLPEQEKQIRIIRRQQEVKERLYLFLLQKREEAALSYAITSPIIKVVDFPYTQPEPVSPKSSIILLASLIIGLVVPFGILYIFFLFDTKIKSKDQIKAFLPNLPVVAEVPQYKGKENKIIMPNDRSSVAEAFRIMRTNLNFMNLGKDEASASNSEVVFVTSTTKGEGKTFVAINLASSLVAAKKKTLLIGCDIRNPQVHNYLNLSKDKLGVTNYLYDNSITAKDIIIKDSVEGLNLDVILSGDIPPNPAEMLMTSRFSELLEEAKQTYDYIIVDTAPTILVTDTILISKYADTTLYIMRSGYTDTRLLPHVRDIYEQKKLNNMGVVINGLDESGINAYNYGYGYGYGESQEKKRAWKFW</sequence>
<keyword evidence="9" id="KW-0547">Nucleotide-binding</keyword>
<evidence type="ECO:0000259" key="18">
    <source>
        <dbReference type="Pfam" id="PF13614"/>
    </source>
</evidence>
<evidence type="ECO:0000256" key="16">
    <source>
        <dbReference type="SAM" id="Phobius"/>
    </source>
</evidence>
<dbReference type="InterPro" id="IPR050445">
    <property type="entry name" value="Bact_polysacc_biosynth/exp"/>
</dbReference>
<evidence type="ECO:0000259" key="17">
    <source>
        <dbReference type="Pfam" id="PF02706"/>
    </source>
</evidence>
<evidence type="ECO:0000256" key="2">
    <source>
        <dbReference type="ARBA" id="ARBA00007316"/>
    </source>
</evidence>
<evidence type="ECO:0000256" key="12">
    <source>
        <dbReference type="ARBA" id="ARBA00022989"/>
    </source>
</evidence>
<dbReference type="AlphaFoldDB" id="A0A6B3RA37"/>
<feature type="transmembrane region" description="Helical" evidence="16">
    <location>
        <begin position="30"/>
        <end position="49"/>
    </location>
</feature>
<dbReference type="RefSeq" id="WP_164005150.1">
    <property type="nucleotide sequence ID" value="NZ_JAAIKD010000005.1"/>
</dbReference>
<gene>
    <name evidence="20" type="ORF">G3567_09750</name>
</gene>
<proteinExistence type="inferred from homology"/>
<evidence type="ECO:0000256" key="7">
    <source>
        <dbReference type="ARBA" id="ARBA00022679"/>
    </source>
</evidence>
<evidence type="ECO:0000256" key="11">
    <source>
        <dbReference type="ARBA" id="ARBA00022840"/>
    </source>
</evidence>
<dbReference type="GO" id="GO:0005886">
    <property type="term" value="C:plasma membrane"/>
    <property type="evidence" value="ECO:0007669"/>
    <property type="project" value="UniProtKB-SubCell"/>
</dbReference>
<evidence type="ECO:0000256" key="8">
    <source>
        <dbReference type="ARBA" id="ARBA00022692"/>
    </source>
</evidence>
<keyword evidence="8 16" id="KW-0812">Transmembrane</keyword>
<comment type="caution">
    <text evidence="20">The sequence shown here is derived from an EMBL/GenBank/DDBJ whole genome shotgun (WGS) entry which is preliminary data.</text>
</comment>
<evidence type="ECO:0000313" key="21">
    <source>
        <dbReference type="Proteomes" id="UP000478505"/>
    </source>
</evidence>
<dbReference type="Pfam" id="PF13807">
    <property type="entry name" value="GNVR"/>
    <property type="match status" value="1"/>
</dbReference>
<name>A0A6B3RA37_9FLAO</name>
<dbReference type="GO" id="GO:0004715">
    <property type="term" value="F:non-membrane spanning protein tyrosine kinase activity"/>
    <property type="evidence" value="ECO:0007669"/>
    <property type="project" value="UniProtKB-EC"/>
</dbReference>
<feature type="domain" description="AAA" evidence="18">
    <location>
        <begin position="597"/>
        <end position="725"/>
    </location>
</feature>
<comment type="subcellular location">
    <subcellularLocation>
        <location evidence="1">Cell inner membrane</location>
        <topology evidence="1">Multi-pass membrane protein</topology>
    </subcellularLocation>
</comment>
<evidence type="ECO:0000256" key="6">
    <source>
        <dbReference type="ARBA" id="ARBA00022519"/>
    </source>
</evidence>
<dbReference type="GO" id="GO:0005524">
    <property type="term" value="F:ATP binding"/>
    <property type="evidence" value="ECO:0007669"/>
    <property type="project" value="UniProtKB-KW"/>
</dbReference>
<feature type="domain" description="Tyrosine-protein kinase G-rich" evidence="19">
    <location>
        <begin position="450"/>
        <end position="518"/>
    </location>
</feature>
<evidence type="ECO:0000259" key="19">
    <source>
        <dbReference type="Pfam" id="PF13807"/>
    </source>
</evidence>
<evidence type="ECO:0000313" key="20">
    <source>
        <dbReference type="EMBL" id="NEV94424.1"/>
    </source>
</evidence>
<keyword evidence="7 20" id="KW-0808">Transferase</keyword>
<evidence type="ECO:0000256" key="10">
    <source>
        <dbReference type="ARBA" id="ARBA00022777"/>
    </source>
</evidence>